<comment type="caution">
    <text evidence="1">The sequence shown here is derived from an EMBL/GenBank/DDBJ whole genome shotgun (WGS) entry which is preliminary data.</text>
</comment>
<keyword evidence="2" id="KW-1185">Reference proteome</keyword>
<gene>
    <name evidence="1" type="ORF">GGE40_003750</name>
</gene>
<evidence type="ECO:0000313" key="1">
    <source>
        <dbReference type="EMBL" id="MBB4491908.1"/>
    </source>
</evidence>
<proteinExistence type="predicted"/>
<reference evidence="1 2" key="1">
    <citation type="submission" date="2020-08" db="EMBL/GenBank/DDBJ databases">
        <title>Genomic Encyclopedia of Type Strains, Phase IV (KMG-V): Genome sequencing to study the core and pangenomes of soil and plant-associated prokaryotes.</title>
        <authorList>
            <person name="Whitman W."/>
        </authorList>
    </citation>
    <scope>NUCLEOTIDE SEQUENCE [LARGE SCALE GENOMIC DNA]</scope>
    <source>
        <strain evidence="1 2">SEMIA 461</strain>
    </source>
</reference>
<name>A0ABR6JAD8_AGRRD</name>
<evidence type="ECO:0000313" key="2">
    <source>
        <dbReference type="Proteomes" id="UP000534590"/>
    </source>
</evidence>
<dbReference type="EMBL" id="JACIHP010000003">
    <property type="protein sequence ID" value="MBB4491908.1"/>
    <property type="molecule type" value="Genomic_DNA"/>
</dbReference>
<accession>A0ABR6JAD8</accession>
<organism evidence="1 2">
    <name type="scientific">Agrobacterium radiobacter</name>
    <dbReference type="NCBI Taxonomy" id="362"/>
    <lineage>
        <taxon>Bacteria</taxon>
        <taxon>Pseudomonadati</taxon>
        <taxon>Pseudomonadota</taxon>
        <taxon>Alphaproteobacteria</taxon>
        <taxon>Hyphomicrobiales</taxon>
        <taxon>Rhizobiaceae</taxon>
        <taxon>Rhizobium/Agrobacterium group</taxon>
        <taxon>Agrobacterium</taxon>
        <taxon>Agrobacterium tumefaciens complex</taxon>
    </lineage>
</organism>
<protein>
    <submittedName>
        <fullName evidence="1">Uncharacterized protein</fullName>
    </submittedName>
</protein>
<sequence>MDTDLIYKSGDPRAMPLPDFIEQTLVALATYDPEVIIDAIRALRDNLGAKSTAFSKHIVPMVMVFSSA</sequence>
<dbReference type="Proteomes" id="UP000534590">
    <property type="component" value="Unassembled WGS sequence"/>
</dbReference>